<comment type="similarity">
    <text evidence="3">Belongs to the NOS family.</text>
</comment>
<dbReference type="Gene3D" id="3.90.1230.10">
    <property type="entry name" value="Nitric Oxide Synthase, Chain A, domain 3"/>
    <property type="match status" value="1"/>
</dbReference>
<evidence type="ECO:0000259" key="14">
    <source>
        <dbReference type="PROSITE" id="PS50902"/>
    </source>
</evidence>
<dbReference type="SUPFAM" id="SSF63380">
    <property type="entry name" value="Riboflavin synthase domain-like"/>
    <property type="match status" value="1"/>
</dbReference>
<dbReference type="Gene3D" id="1.10.490.10">
    <property type="entry name" value="Globins"/>
    <property type="match status" value="1"/>
</dbReference>
<dbReference type="PANTHER" id="PTHR43410">
    <property type="entry name" value="NITRIC OXIDE SYNTHASE OXYGENASE"/>
    <property type="match status" value="1"/>
</dbReference>
<dbReference type="InterPro" id="IPR044940">
    <property type="entry name" value="NOS_dom_2"/>
</dbReference>
<evidence type="ECO:0000256" key="6">
    <source>
        <dbReference type="ARBA" id="ARBA00022630"/>
    </source>
</evidence>
<dbReference type="SUPFAM" id="SSF56512">
    <property type="entry name" value="Nitric oxide (NO) synthase oxygenase domain"/>
    <property type="match status" value="1"/>
</dbReference>
<dbReference type="SUPFAM" id="SSF52218">
    <property type="entry name" value="Flavoproteins"/>
    <property type="match status" value="1"/>
</dbReference>
<dbReference type="InterPro" id="IPR017938">
    <property type="entry name" value="Riboflavin_synthase-like_b-brl"/>
</dbReference>
<evidence type="ECO:0000259" key="15">
    <source>
        <dbReference type="PROSITE" id="PS51384"/>
    </source>
</evidence>
<dbReference type="InterPro" id="IPR009050">
    <property type="entry name" value="Globin-like_sf"/>
</dbReference>
<keyword evidence="9" id="KW-0274">FAD</keyword>
<evidence type="ECO:0000256" key="10">
    <source>
        <dbReference type="ARBA" id="ARBA00022857"/>
    </source>
</evidence>
<dbReference type="Pfam" id="PF00667">
    <property type="entry name" value="FAD_binding_1"/>
    <property type="match status" value="1"/>
</dbReference>
<dbReference type="SUPFAM" id="SSF46458">
    <property type="entry name" value="Globin-like"/>
    <property type="match status" value="1"/>
</dbReference>
<dbReference type="SUPFAM" id="SSF52343">
    <property type="entry name" value="Ferredoxin reductase-like, C-terminal NADP-linked domain"/>
    <property type="match status" value="1"/>
</dbReference>
<gene>
    <name evidence="16" type="ORF">QTG54_003146</name>
</gene>
<dbReference type="Pfam" id="PF00258">
    <property type="entry name" value="Flavodoxin_1"/>
    <property type="match status" value="1"/>
</dbReference>
<accession>A0AAD8YJ80</accession>
<dbReference type="Gene3D" id="1.20.990.10">
    <property type="entry name" value="NADPH-cytochrome p450 Reductase, Chain A, domain 3"/>
    <property type="match status" value="1"/>
</dbReference>
<dbReference type="PROSITE" id="PS51384">
    <property type="entry name" value="FAD_FR"/>
    <property type="match status" value="1"/>
</dbReference>
<proteinExistence type="inferred from homology"/>
<dbReference type="GO" id="GO:0005516">
    <property type="term" value="F:calmodulin binding"/>
    <property type="evidence" value="ECO:0007669"/>
    <property type="project" value="UniProtKB-KW"/>
</dbReference>
<dbReference type="InterPro" id="IPR012292">
    <property type="entry name" value="Globin/Proto"/>
</dbReference>
<evidence type="ECO:0000313" key="16">
    <source>
        <dbReference type="EMBL" id="KAK1746539.1"/>
    </source>
</evidence>
<dbReference type="InterPro" id="IPR001709">
    <property type="entry name" value="Flavoprot_Pyr_Nucl_cyt_Rdtase"/>
</dbReference>
<dbReference type="InterPro" id="IPR044943">
    <property type="entry name" value="NOS_dom_1"/>
</dbReference>
<dbReference type="Proteomes" id="UP001224775">
    <property type="component" value="Unassembled WGS sequence"/>
</dbReference>
<reference evidence="16" key="1">
    <citation type="submission" date="2023-06" db="EMBL/GenBank/DDBJ databases">
        <title>Survivors Of The Sea: Transcriptome response of Skeletonema marinoi to long-term dormancy.</title>
        <authorList>
            <person name="Pinder M.I.M."/>
            <person name="Kourtchenko O."/>
            <person name="Robertson E.K."/>
            <person name="Larsson T."/>
            <person name="Maumus F."/>
            <person name="Osuna-Cruz C.M."/>
            <person name="Vancaester E."/>
            <person name="Stenow R."/>
            <person name="Vandepoele K."/>
            <person name="Ploug H."/>
            <person name="Bruchert V."/>
            <person name="Godhe A."/>
            <person name="Topel M."/>
        </authorList>
    </citation>
    <scope>NUCLEOTIDE SEQUENCE</scope>
    <source>
        <strain evidence="16">R05AC</strain>
    </source>
</reference>
<evidence type="ECO:0000256" key="5">
    <source>
        <dbReference type="ARBA" id="ARBA00022617"/>
    </source>
</evidence>
<evidence type="ECO:0000256" key="4">
    <source>
        <dbReference type="ARBA" id="ARBA00012989"/>
    </source>
</evidence>
<dbReference type="InterPro" id="IPR050607">
    <property type="entry name" value="NOS"/>
</dbReference>
<dbReference type="GO" id="GO:0010181">
    <property type="term" value="F:FMN binding"/>
    <property type="evidence" value="ECO:0007669"/>
    <property type="project" value="InterPro"/>
</dbReference>
<keyword evidence="11" id="KW-0112">Calmodulin-binding</keyword>
<dbReference type="InterPro" id="IPR004030">
    <property type="entry name" value="NOS_N"/>
</dbReference>
<dbReference type="InterPro" id="IPR003097">
    <property type="entry name" value="CysJ-like_FAD-binding"/>
</dbReference>
<protein>
    <recommendedName>
        <fullName evidence="4">nitric-oxide synthase (NADPH)</fullName>
        <ecNumber evidence="4">1.14.13.39</ecNumber>
    </recommendedName>
</protein>
<keyword evidence="5" id="KW-0349">Heme</keyword>
<sequence length="1492" mass="167610">MSNTTEKLSPDIGTTMPPALEKEINDFRSEAEKEFVKLAEIYGPAGAKLSRVDAVTLMDGWNKVLAFQTMWKEAFFMRWRILLAREKVICSYNHNDTDENNDESNSKASHRFEKVVKLAEKMVDKNQDPIALCLGSRLSSGKDTMLSLFDQTIRDLCPHSQTVQREAYRPTLEDGGAGLGFSLECNTVEEIFRMLSRCGLRPKHVGTALCEAFLWSLESHTPYALDDEKEDLEQRPDQGAFSRFVADKVARMAIKDMINIREDFATPMFTFHLPTFWRQVKAHPKMKNRFGEKFYTNLLTDYPELLDYFARADMDTLSSHIALAVDLMLLRYSEVVAEVDSVFRKTVDHLADMHRRLDIPTDAYPSIGLNAVKTLQPFFTEYVSSFENTQSPVTADELTKGLVASYMEVMWFVFHPMLKEEKLIAKAEAFIGQCAEELRWPQSQLSKRLCQVKLEINKTGTYSHTSDEIQVGARLAWRNSAKCIGRIAWNTLEVRDRTHVNSPSAMMNELIDHFMTATAGTNIQSVMTVFRALTPDESWGPRFWTEQGVRYAAYKDEQTGEILGDVANLEFTEFIVKKGYWTPPEPRTQHDILPCIFKMPGIDTPIVHEFDPKYLYEAQIEHPDYPDVAKLGHKWGTVPILNTMAMNLGGIQYTAFPFNGWFCSIEIVRNLMERYSPEKFAMAMGIDTKSTRMWKNQVQYELDRAICHSFDKSGFTIVDLETVGEQFVTHCKREKANGRECPGQWSWIGGLAGPTNVTWHKEMRDFLVTPQYEYCAQQWKVVGYDEEPPIDFDLRSRNTSSTTSLDTLSLAINSDEDEFDIKIPRVLIAYGSETGTAESAAGRLGRSLRICRPIVCSLNDVAGMDVVTKKAITHVLVLCSTFGSGEAPSNATDFMKTDIPLRLLVGTKVAVLGLGSSMYPDFARAGINVANKLNQAGAVELIPLTKADEAVDSPAVISGWLELTKNLILPESLETQIEASLGFGNEPVEYKLKWSEATEAKEIVPRFSLPTGESICRVNEELIIGNDPARSTRRIVFDVPPDSSYITGDHLSVQPLNSLDMIKRFAMVFEEELTNAAIAAGRDESDGTAKLVTWQLQQTFEVDCLDNGQVYPAQTCFSTPSTLADILQANVTLSLSSASVNDMVMLLKEHTSMMENNAKVADFVGSLDKLIAEGEKHNDGGSMESFLSLYPTLVDLLEAYKRSTKSVDERGVGSVPSIAYVLPILPRLQPRLYSISSSNVSSPRHVEITVGVVHATTDDGVVIKGVCSNYIAGLSPGTDGAHVSIHQSSFRAPRNLESPVILVGTGTGLAPMMGFVQDRAIALKKEGNTDLDGLECHLFFGCRSEEEAIYKQKLDEYERSDVLKLHLALSRSKVQPKMYVQDAVERCGEHLASLLIDENCHYYVCGDARMGDECYEAFVNVLRKFCKMSRIQAVNHLKRMRVEERWQYDLWGVSTAMDESYAASKELTRKKRASRAMNWLNRMNSVNEEEIM</sequence>
<evidence type="ECO:0000256" key="2">
    <source>
        <dbReference type="ARBA" id="ARBA00001974"/>
    </source>
</evidence>
<keyword evidence="7" id="KW-0288">FMN</keyword>
<name>A0AAD8YJ80_9STRA</name>
<evidence type="ECO:0000256" key="9">
    <source>
        <dbReference type="ARBA" id="ARBA00022827"/>
    </source>
</evidence>
<dbReference type="InterPro" id="IPR008254">
    <property type="entry name" value="Flavodoxin/NO_synth"/>
</dbReference>
<evidence type="ECO:0000256" key="11">
    <source>
        <dbReference type="ARBA" id="ARBA00022860"/>
    </source>
</evidence>
<dbReference type="EMBL" id="JATAAI010000004">
    <property type="protein sequence ID" value="KAK1746539.1"/>
    <property type="molecule type" value="Genomic_DNA"/>
</dbReference>
<evidence type="ECO:0000256" key="3">
    <source>
        <dbReference type="ARBA" id="ARBA00006267"/>
    </source>
</evidence>
<dbReference type="Pfam" id="PF02898">
    <property type="entry name" value="NO_synthase"/>
    <property type="match status" value="1"/>
</dbReference>
<dbReference type="Pfam" id="PF00175">
    <property type="entry name" value="NAD_binding_1"/>
    <property type="match status" value="1"/>
</dbReference>
<dbReference type="InterPro" id="IPR001433">
    <property type="entry name" value="OxRdtase_FAD/NAD-bd"/>
</dbReference>
<keyword evidence="17" id="KW-1185">Reference proteome</keyword>
<dbReference type="GO" id="GO:0046872">
    <property type="term" value="F:metal ion binding"/>
    <property type="evidence" value="ECO:0007669"/>
    <property type="project" value="UniProtKB-KW"/>
</dbReference>
<evidence type="ECO:0000256" key="13">
    <source>
        <dbReference type="ARBA" id="ARBA00023004"/>
    </source>
</evidence>
<dbReference type="PRINTS" id="PR00369">
    <property type="entry name" value="FLAVODOXIN"/>
</dbReference>
<comment type="cofactor">
    <cofactor evidence="1">
        <name>FMN</name>
        <dbReference type="ChEBI" id="CHEBI:58210"/>
    </cofactor>
</comment>
<dbReference type="GO" id="GO:0019825">
    <property type="term" value="F:oxygen binding"/>
    <property type="evidence" value="ECO:0007669"/>
    <property type="project" value="InterPro"/>
</dbReference>
<keyword evidence="12 16" id="KW-0560">Oxidoreductase</keyword>
<feature type="domain" description="FAD-binding FR-type" evidence="15">
    <location>
        <begin position="1011"/>
        <end position="1293"/>
    </location>
</feature>
<dbReference type="InterPro" id="IPR044944">
    <property type="entry name" value="NOS_dom_3"/>
</dbReference>
<evidence type="ECO:0000256" key="8">
    <source>
        <dbReference type="ARBA" id="ARBA00022723"/>
    </source>
</evidence>
<dbReference type="PANTHER" id="PTHR43410:SF1">
    <property type="entry name" value="NITRIC OXIDE SYNTHASE"/>
    <property type="match status" value="1"/>
</dbReference>
<dbReference type="PRINTS" id="PR00371">
    <property type="entry name" value="FPNCR"/>
</dbReference>
<dbReference type="InterPro" id="IPR001094">
    <property type="entry name" value="Flavdoxin-like"/>
</dbReference>
<dbReference type="Gene3D" id="2.40.30.10">
    <property type="entry name" value="Translation factors"/>
    <property type="match status" value="1"/>
</dbReference>
<keyword evidence="10" id="KW-0521">NADP</keyword>
<dbReference type="GO" id="GO:0020037">
    <property type="term" value="F:heme binding"/>
    <property type="evidence" value="ECO:0007669"/>
    <property type="project" value="InterPro"/>
</dbReference>
<dbReference type="GO" id="GO:0006809">
    <property type="term" value="P:nitric oxide biosynthetic process"/>
    <property type="evidence" value="ECO:0007669"/>
    <property type="project" value="InterPro"/>
</dbReference>
<dbReference type="InterPro" id="IPR036119">
    <property type="entry name" value="NOS_N_sf"/>
</dbReference>
<keyword evidence="8" id="KW-0479">Metal-binding</keyword>
<dbReference type="InterPro" id="IPR017927">
    <property type="entry name" value="FAD-bd_FR_type"/>
</dbReference>
<evidence type="ECO:0000256" key="12">
    <source>
        <dbReference type="ARBA" id="ARBA00023002"/>
    </source>
</evidence>
<feature type="domain" description="Flavodoxin-like" evidence="14">
    <location>
        <begin position="826"/>
        <end position="965"/>
    </location>
</feature>
<dbReference type="InterPro" id="IPR029039">
    <property type="entry name" value="Flavoprotein-like_sf"/>
</dbReference>
<dbReference type="EC" id="1.14.13.39" evidence="4"/>
<keyword evidence="13" id="KW-0408">Iron</keyword>
<dbReference type="Gene3D" id="3.40.50.360">
    <property type="match status" value="1"/>
</dbReference>
<organism evidence="16 17">
    <name type="scientific">Skeletonema marinoi</name>
    <dbReference type="NCBI Taxonomy" id="267567"/>
    <lineage>
        <taxon>Eukaryota</taxon>
        <taxon>Sar</taxon>
        <taxon>Stramenopiles</taxon>
        <taxon>Ochrophyta</taxon>
        <taxon>Bacillariophyta</taxon>
        <taxon>Coscinodiscophyceae</taxon>
        <taxon>Thalassiosirophycidae</taxon>
        <taxon>Thalassiosirales</taxon>
        <taxon>Skeletonemataceae</taxon>
        <taxon>Skeletonema</taxon>
        <taxon>Skeletonema marinoi-dohrnii complex</taxon>
    </lineage>
</organism>
<keyword evidence="6" id="KW-0285">Flavoprotein</keyword>
<dbReference type="InterPro" id="IPR023173">
    <property type="entry name" value="NADPH_Cyt_P450_Rdtase_alpha"/>
</dbReference>
<evidence type="ECO:0000256" key="7">
    <source>
        <dbReference type="ARBA" id="ARBA00022643"/>
    </source>
</evidence>
<comment type="cofactor">
    <cofactor evidence="2">
        <name>FAD</name>
        <dbReference type="ChEBI" id="CHEBI:57692"/>
    </cofactor>
</comment>
<comment type="caution">
    <text evidence="16">The sequence shown here is derived from an EMBL/GenBank/DDBJ whole genome shotgun (WGS) entry which is preliminary data.</text>
</comment>
<evidence type="ECO:0000256" key="1">
    <source>
        <dbReference type="ARBA" id="ARBA00001917"/>
    </source>
</evidence>
<dbReference type="Gene3D" id="3.40.50.80">
    <property type="entry name" value="Nucleotide-binding domain of ferredoxin-NADP reductase (FNR) module"/>
    <property type="match status" value="1"/>
</dbReference>
<dbReference type="PROSITE" id="PS50902">
    <property type="entry name" value="FLAVODOXIN_LIKE"/>
    <property type="match status" value="1"/>
</dbReference>
<dbReference type="GO" id="GO:0004517">
    <property type="term" value="F:nitric-oxide synthase activity"/>
    <property type="evidence" value="ECO:0007669"/>
    <property type="project" value="UniProtKB-EC"/>
</dbReference>
<dbReference type="Gene3D" id="3.90.340.10">
    <property type="entry name" value="Nitric Oxide Synthase, Chain A, domain 1"/>
    <property type="match status" value="1"/>
</dbReference>
<dbReference type="InterPro" id="IPR039261">
    <property type="entry name" value="FNR_nucleotide-bd"/>
</dbReference>
<evidence type="ECO:0000313" key="17">
    <source>
        <dbReference type="Proteomes" id="UP001224775"/>
    </source>
</evidence>
<dbReference type="Gene3D" id="3.90.440.10">
    <property type="entry name" value="Nitric Oxide Synthase,Heme Domain,Chain A domain 2"/>
    <property type="match status" value="1"/>
</dbReference>